<proteinExistence type="predicted"/>
<dbReference type="PANTHER" id="PTHR15245">
    <property type="entry name" value="SYMPLEKIN-RELATED"/>
    <property type="match status" value="1"/>
</dbReference>
<keyword evidence="2" id="KW-0812">Transmembrane</keyword>
<dbReference type="Proteomes" id="UP000355283">
    <property type="component" value="Unassembled WGS sequence"/>
</dbReference>
<keyword evidence="2" id="KW-0472">Membrane</keyword>
<feature type="compositionally biased region" description="Basic and acidic residues" evidence="1">
    <location>
        <begin position="151"/>
        <end position="165"/>
    </location>
</feature>
<keyword evidence="5" id="KW-1185">Reference proteome</keyword>
<feature type="non-terminal residue" evidence="4">
    <location>
        <position position="1"/>
    </location>
</feature>
<dbReference type="InterPro" id="IPR021850">
    <property type="entry name" value="Symplekin/Pta1"/>
</dbReference>
<evidence type="ECO:0000259" key="3">
    <source>
        <dbReference type="Pfam" id="PF12295"/>
    </source>
</evidence>
<comment type="caution">
    <text evidence="4">The sequence shown here is derived from an EMBL/GenBank/DDBJ whole genome shotgun (WGS) entry which is preliminary data.</text>
</comment>
<dbReference type="AlphaFoldDB" id="A0A4D9CUZ1"/>
<evidence type="ECO:0000256" key="1">
    <source>
        <dbReference type="SAM" id="MobiDB-lite"/>
    </source>
</evidence>
<dbReference type="OrthoDB" id="194257at2759"/>
<dbReference type="GO" id="GO:0005847">
    <property type="term" value="C:mRNA cleavage and polyadenylation specificity factor complex"/>
    <property type="evidence" value="ECO:0007669"/>
    <property type="project" value="TreeGrafter"/>
</dbReference>
<feature type="region of interest" description="Disordered" evidence="1">
    <location>
        <begin position="144"/>
        <end position="175"/>
    </location>
</feature>
<protein>
    <recommendedName>
        <fullName evidence="3">Symplekin C-terminal domain-containing protein</fullName>
    </recommendedName>
</protein>
<evidence type="ECO:0000313" key="5">
    <source>
        <dbReference type="Proteomes" id="UP000355283"/>
    </source>
</evidence>
<reference evidence="4 5" key="1">
    <citation type="submission" date="2019-01" db="EMBL/GenBank/DDBJ databases">
        <title>Nuclear Genome Assembly of the Microalgal Biofuel strain Nannochloropsis salina CCMP1776.</title>
        <authorList>
            <person name="Hovde B."/>
        </authorList>
    </citation>
    <scope>NUCLEOTIDE SEQUENCE [LARGE SCALE GENOMIC DNA]</scope>
    <source>
        <strain evidence="4 5">CCMP1776</strain>
    </source>
</reference>
<dbReference type="InterPro" id="IPR022075">
    <property type="entry name" value="Symplekin_C"/>
</dbReference>
<feature type="domain" description="Symplekin C-terminal" evidence="3">
    <location>
        <begin position="3"/>
        <end position="94"/>
    </location>
</feature>
<feature type="transmembrane region" description="Helical" evidence="2">
    <location>
        <begin position="198"/>
        <end position="217"/>
    </location>
</feature>
<dbReference type="PANTHER" id="PTHR15245:SF20">
    <property type="entry name" value="SYMPLEKIN"/>
    <property type="match status" value="1"/>
</dbReference>
<name>A0A4D9CUZ1_9STRA</name>
<organism evidence="4 5">
    <name type="scientific">Nannochloropsis salina CCMP1776</name>
    <dbReference type="NCBI Taxonomy" id="1027361"/>
    <lineage>
        <taxon>Eukaryota</taxon>
        <taxon>Sar</taxon>
        <taxon>Stramenopiles</taxon>
        <taxon>Ochrophyta</taxon>
        <taxon>Eustigmatophyceae</taxon>
        <taxon>Eustigmatales</taxon>
        <taxon>Monodopsidaceae</taxon>
        <taxon>Microchloropsis</taxon>
        <taxon>Microchloropsis salina</taxon>
    </lineage>
</organism>
<dbReference type="Pfam" id="PF12295">
    <property type="entry name" value="Symplekin_C"/>
    <property type="match status" value="1"/>
</dbReference>
<gene>
    <name evidence="4" type="ORF">NSK_005595</name>
</gene>
<accession>A0A4D9CUZ1</accession>
<sequence>LALVKMVEEKSLPVPYAYMRSVILAIRAYPGLKPVVANTLVPKLVEREIWNTQPRVWEGLILLPKYIGTRELTEKMNEALFTLPTSLLQDLLKKNPDIRPILAAHATRSRKNVGLDVAKRKVLGLSPFSSSSTFASSPLVLQAAADDSDENGQKKKTTEPARREMPPPTPLSDNMRQKLLNEARGQGADYNTSNGNPILLIAVVIGVLVVLGGKGFFY</sequence>
<evidence type="ECO:0000256" key="2">
    <source>
        <dbReference type="SAM" id="Phobius"/>
    </source>
</evidence>
<keyword evidence="2" id="KW-1133">Transmembrane helix</keyword>
<dbReference type="EMBL" id="SDOX01000071">
    <property type="protein sequence ID" value="TFJ83072.1"/>
    <property type="molecule type" value="Genomic_DNA"/>
</dbReference>
<evidence type="ECO:0000313" key="4">
    <source>
        <dbReference type="EMBL" id="TFJ83072.1"/>
    </source>
</evidence>